<comment type="similarity">
    <text evidence="8">Belongs to the TonB-dependent receptor family.</text>
</comment>
<dbReference type="Pfam" id="PF07715">
    <property type="entry name" value="Plug"/>
    <property type="match status" value="1"/>
</dbReference>
<dbReference type="InterPro" id="IPR023997">
    <property type="entry name" value="TonB-dep_OMP_SusC/RagA_CS"/>
</dbReference>
<dbReference type="PANTHER" id="PTHR30069:SF29">
    <property type="entry name" value="HEMOGLOBIN AND HEMOGLOBIN-HAPTOGLOBIN-BINDING PROTEIN 1-RELATED"/>
    <property type="match status" value="1"/>
</dbReference>
<dbReference type="Pfam" id="PF07660">
    <property type="entry name" value="STN"/>
    <property type="match status" value="1"/>
</dbReference>
<proteinExistence type="inferred from homology"/>
<keyword evidence="5 9" id="KW-0732">Signal</keyword>
<evidence type="ECO:0000256" key="7">
    <source>
        <dbReference type="ARBA" id="ARBA00023237"/>
    </source>
</evidence>
<dbReference type="Proteomes" id="UP000018362">
    <property type="component" value="Unassembled WGS sequence"/>
</dbReference>
<dbReference type="FunFam" id="2.60.40.1120:FF:000003">
    <property type="entry name" value="Outer membrane protein Omp121"/>
    <property type="match status" value="1"/>
</dbReference>
<sequence length="1140" mass="125761">MYNLKKAGMRSKNSCKCSKKLLRALLLSTLFAVPSQFASAQLNIALSNAQLGTMIKQIQSQSQYQFFYDDDLADTPISSVNVKDASVEEVLNTALAGKGISYRVDENVVYLSKASTSPSASSTSLKAAQQQTKTVTGRIIDAKGEPLIGVTVIEKGTTNGAITDFDGNYSLSVPDAAVLQYSYVGYQTVEMSVAGKNVIDITMKEDTEVLEEVVVTALGIKRSEKALSYNVQQVNAEELTRNKDANFINSLSGKVAGVTINASSSGVGGVSKVVMRGTKSIMQSSNALYVIDGVPMYAGTNEGGTEFSSKGATEPIADINPEDIESMSVLTGAAAAALYGSDAANGAIVITTKKGKEGRLSITVNSNTEFTNTFVTPSFQNRYGTGSSLTEGDQIHSWGKRLNESNSYGFDPVSDYFQTGITGTESISLSTGTDKNQTYASAAAVNSRGIVPNNKYSRYNFSFRNTTSFLDDKMTLDVGATYVLQKDQNMVNQGTYNNPIVGAYLFPRGNDWEDIKMYERYDPVRKINTQYWPVGDAGIVMQNPYWVNYRQLRNNDKDRYMLNASLSYKILDWLSVSGRVRLDNSINTYTEKYYAGTNTQMTEMSTRGLYTNATSKDKQLYADFLVNINKTFGEDWSLQANIGTSFTDMRSDVLEIRGPIADGTSAFEGETPGLANEFNIQNLSAKKTSRLQSGWREQTQSIFASAEVGYKSTYYLTLTGRNDWPSQLAGPNSTSKSFFYPSVGASVVLSELMPNLNQDYLSYMKLRASFASVGTAFERYIANPRYEWDSSTGQWSNTTQYPLYNLKPERTESWEVGLTMRFLKDFNLDLTYYNTVTKNQTFNPELGVSGYSALYIQTGAVRNQGIELSLGYEKEWNKFRWSSNYTFSTNQNKILELADNAINPATGESFSISTLNMGGLGSARFLLKEGGSMGDIYSNRDLKRDANGNIYVDATGQIATETISNVDDYIKLGSVLPKANMAWRNDFSWNNFRFGFMISARLGGVVFSRTQAMLDDFGVSEATAEARDLGYVLVNGNDQINPEAWYRGIGSGDAVAQYYTYSATNVRLQEASIGYTFPRKMLGDVCDLTISLVGRNLWMLYCKAPFDPENVASTNNFYQGIDYFMMPSTRNIGCSVTLKF</sequence>
<dbReference type="GO" id="GO:0015344">
    <property type="term" value="F:siderophore uptake transmembrane transporter activity"/>
    <property type="evidence" value="ECO:0007669"/>
    <property type="project" value="TreeGrafter"/>
</dbReference>
<evidence type="ECO:0000256" key="4">
    <source>
        <dbReference type="ARBA" id="ARBA00022692"/>
    </source>
</evidence>
<dbReference type="GO" id="GO:0044718">
    <property type="term" value="P:siderophore transmembrane transport"/>
    <property type="evidence" value="ECO:0007669"/>
    <property type="project" value="TreeGrafter"/>
</dbReference>
<dbReference type="GO" id="GO:0009279">
    <property type="term" value="C:cell outer membrane"/>
    <property type="evidence" value="ECO:0007669"/>
    <property type="project" value="UniProtKB-SubCell"/>
</dbReference>
<dbReference type="Gene3D" id="2.60.40.1120">
    <property type="entry name" value="Carboxypeptidase-like, regulatory domain"/>
    <property type="match status" value="1"/>
</dbReference>
<dbReference type="Pfam" id="PF13715">
    <property type="entry name" value="CarbopepD_reg_2"/>
    <property type="match status" value="1"/>
</dbReference>
<dbReference type="PROSITE" id="PS52016">
    <property type="entry name" value="TONB_DEPENDENT_REC_3"/>
    <property type="match status" value="1"/>
</dbReference>
<keyword evidence="4 8" id="KW-0812">Transmembrane</keyword>
<protein>
    <submittedName>
        <fullName evidence="11">SusC/RagA family TonB-linked outer membrane protein</fullName>
    </submittedName>
</protein>
<accession>R6CB66</accession>
<keyword evidence="7 8" id="KW-0998">Cell outer membrane</keyword>
<evidence type="ECO:0000256" key="2">
    <source>
        <dbReference type="ARBA" id="ARBA00022448"/>
    </source>
</evidence>
<dbReference type="InterPro" id="IPR008969">
    <property type="entry name" value="CarboxyPept-like_regulatory"/>
</dbReference>
<name>R6CB66_9BACT</name>
<dbReference type="NCBIfam" id="TIGR04056">
    <property type="entry name" value="OMP_RagA_SusC"/>
    <property type="match status" value="1"/>
</dbReference>
<dbReference type="EMBL" id="CBCJ010000026">
    <property type="protein sequence ID" value="CDA70154.1"/>
    <property type="molecule type" value="Genomic_DNA"/>
</dbReference>
<dbReference type="InterPro" id="IPR011662">
    <property type="entry name" value="Secretin/TonB_short_N"/>
</dbReference>
<dbReference type="InterPro" id="IPR012910">
    <property type="entry name" value="Plug_dom"/>
</dbReference>
<feature type="domain" description="Secretin/TonB short N-terminal" evidence="10">
    <location>
        <begin position="64"/>
        <end position="114"/>
    </location>
</feature>
<dbReference type="InterPro" id="IPR037066">
    <property type="entry name" value="Plug_dom_sf"/>
</dbReference>
<feature type="signal peptide" evidence="9">
    <location>
        <begin position="1"/>
        <end position="40"/>
    </location>
</feature>
<dbReference type="AlphaFoldDB" id="R6CB66"/>
<keyword evidence="2 8" id="KW-0813">Transport</keyword>
<evidence type="ECO:0000256" key="1">
    <source>
        <dbReference type="ARBA" id="ARBA00004571"/>
    </source>
</evidence>
<keyword evidence="6 8" id="KW-0472">Membrane</keyword>
<evidence type="ECO:0000256" key="8">
    <source>
        <dbReference type="PROSITE-ProRule" id="PRU01360"/>
    </source>
</evidence>
<evidence type="ECO:0000256" key="9">
    <source>
        <dbReference type="SAM" id="SignalP"/>
    </source>
</evidence>
<organism evidence="11 12">
    <name type="scientific">Phocaeicola coprocola CAG:162</name>
    <dbReference type="NCBI Taxonomy" id="1263040"/>
    <lineage>
        <taxon>Bacteria</taxon>
        <taxon>Pseudomonadati</taxon>
        <taxon>Bacteroidota</taxon>
        <taxon>Bacteroidia</taxon>
        <taxon>Bacteroidales</taxon>
        <taxon>Bacteroidaceae</taxon>
        <taxon>Phocaeicola</taxon>
    </lineage>
</organism>
<gene>
    <name evidence="11" type="ORF">BN509_01304</name>
</gene>
<dbReference type="InterPro" id="IPR023996">
    <property type="entry name" value="TonB-dep_OMP_SusC/RagA"/>
</dbReference>
<evidence type="ECO:0000256" key="3">
    <source>
        <dbReference type="ARBA" id="ARBA00022452"/>
    </source>
</evidence>
<evidence type="ECO:0000256" key="5">
    <source>
        <dbReference type="ARBA" id="ARBA00022729"/>
    </source>
</evidence>
<comment type="caution">
    <text evidence="11">The sequence shown here is derived from an EMBL/GenBank/DDBJ whole genome shotgun (WGS) entry which is preliminary data.</text>
</comment>
<feature type="chain" id="PRO_5004402015" evidence="9">
    <location>
        <begin position="41"/>
        <end position="1140"/>
    </location>
</feature>
<evidence type="ECO:0000313" key="12">
    <source>
        <dbReference type="Proteomes" id="UP000018362"/>
    </source>
</evidence>
<dbReference type="SUPFAM" id="SSF49464">
    <property type="entry name" value="Carboxypeptidase regulatory domain-like"/>
    <property type="match status" value="1"/>
</dbReference>
<evidence type="ECO:0000256" key="6">
    <source>
        <dbReference type="ARBA" id="ARBA00023136"/>
    </source>
</evidence>
<comment type="subcellular location">
    <subcellularLocation>
        <location evidence="1 8">Cell outer membrane</location>
        <topology evidence="1 8">Multi-pass membrane protein</topology>
    </subcellularLocation>
</comment>
<reference evidence="11" key="1">
    <citation type="submission" date="2012-11" db="EMBL/GenBank/DDBJ databases">
        <title>Dependencies among metagenomic species, viruses, plasmids and units of genetic variation.</title>
        <authorList>
            <person name="Nielsen H.B."/>
            <person name="Almeida M."/>
            <person name="Juncker A.S."/>
            <person name="Rasmussen S."/>
            <person name="Li J."/>
            <person name="Sunagawa S."/>
            <person name="Plichta D."/>
            <person name="Gautier L."/>
            <person name="Le Chatelier E."/>
            <person name="Peletier E."/>
            <person name="Bonde I."/>
            <person name="Nielsen T."/>
            <person name="Manichanh C."/>
            <person name="Arumugam M."/>
            <person name="Batto J."/>
            <person name="Santos M.B.Q.D."/>
            <person name="Blom N."/>
            <person name="Borruel N."/>
            <person name="Burgdorf K.S."/>
            <person name="Boumezbeur F."/>
            <person name="Casellas F."/>
            <person name="Dore J."/>
            <person name="Guarner F."/>
            <person name="Hansen T."/>
            <person name="Hildebrand F."/>
            <person name="Kaas R.S."/>
            <person name="Kennedy S."/>
            <person name="Kristiansen K."/>
            <person name="Kultima J.R."/>
            <person name="Leonard P."/>
            <person name="Levenez F."/>
            <person name="Lund O."/>
            <person name="Moumen B."/>
            <person name="Le Paslier D."/>
            <person name="Pons N."/>
            <person name="Pedersen O."/>
            <person name="Prifti E."/>
            <person name="Qin J."/>
            <person name="Raes J."/>
            <person name="Tap J."/>
            <person name="Tims S."/>
            <person name="Ussery D.W."/>
            <person name="Yamada T."/>
            <person name="MetaHit consortium"/>
            <person name="Renault P."/>
            <person name="Sicheritz-Ponten T."/>
            <person name="Bork P."/>
            <person name="Wang J."/>
            <person name="Brunak S."/>
            <person name="Ehrlich S.D."/>
        </authorList>
    </citation>
    <scope>NUCLEOTIDE SEQUENCE [LARGE SCALE GENOMIC DNA]</scope>
</reference>
<dbReference type="PANTHER" id="PTHR30069">
    <property type="entry name" value="TONB-DEPENDENT OUTER MEMBRANE RECEPTOR"/>
    <property type="match status" value="1"/>
</dbReference>
<dbReference type="InterPro" id="IPR036942">
    <property type="entry name" value="Beta-barrel_TonB_sf"/>
</dbReference>
<dbReference type="NCBIfam" id="TIGR04057">
    <property type="entry name" value="SusC_RagA_signa"/>
    <property type="match status" value="1"/>
</dbReference>
<evidence type="ECO:0000313" key="11">
    <source>
        <dbReference type="EMBL" id="CDA70154.1"/>
    </source>
</evidence>
<dbReference type="Gene3D" id="2.40.170.20">
    <property type="entry name" value="TonB-dependent receptor, beta-barrel domain"/>
    <property type="match status" value="1"/>
</dbReference>
<dbReference type="Gene3D" id="3.55.50.30">
    <property type="match status" value="1"/>
</dbReference>
<keyword evidence="3 8" id="KW-1134">Transmembrane beta strand</keyword>
<dbReference type="SUPFAM" id="SSF56935">
    <property type="entry name" value="Porins"/>
    <property type="match status" value="1"/>
</dbReference>
<dbReference type="Gene3D" id="2.170.130.10">
    <property type="entry name" value="TonB-dependent receptor, plug domain"/>
    <property type="match status" value="1"/>
</dbReference>
<dbReference type="SMART" id="SM00965">
    <property type="entry name" value="STN"/>
    <property type="match status" value="1"/>
</dbReference>
<evidence type="ECO:0000259" key="10">
    <source>
        <dbReference type="SMART" id="SM00965"/>
    </source>
</evidence>
<dbReference type="InterPro" id="IPR039426">
    <property type="entry name" value="TonB-dep_rcpt-like"/>
</dbReference>